<dbReference type="AlphaFoldDB" id="A0A2R5ERF1"/>
<dbReference type="GO" id="GO:0016791">
    <property type="term" value="F:phosphatase activity"/>
    <property type="evidence" value="ECO:0007669"/>
    <property type="project" value="TreeGrafter"/>
</dbReference>
<dbReference type="SUPFAM" id="SSF52540">
    <property type="entry name" value="P-loop containing nucleoside triphosphate hydrolases"/>
    <property type="match status" value="1"/>
</dbReference>
<evidence type="ECO:0000259" key="1">
    <source>
        <dbReference type="Pfam" id="PF00149"/>
    </source>
</evidence>
<sequence>MNISTRVHTIFMLVGPSECGKTTFARQVLIPQLRKEDASRNLRTNVQYLSSDAIRQELLGHDYDKYDQSMLEVSHHAFGSLFERLRAVTSFPILSEFVIVDSTGLAEDFRSKVREIAGENNYNVEVILFDYRKREDYYASERSKKLITNHLNRLKKEVLPVLSREDYEQVHRIRAKDFLDAETGRMNKAYEVDVADWELFASCVLPTDRDYIVVGDVHECVQELQGLLRGHGFQIEEGRMKPGSKLRKRTEVVLVGDWIDKGKQTEAIVAFLHDNREHFRLTLGNHENFVHKYVKGEINGADSELLEHYFDSVGVLAGNEELFRRFEELVLSSRPFYRYNGVHSPSFYVTHAPCRNKYIGKLDRDSLRNQRSFRINREADIEEQLSYLQVESAGNQPYHIFGHVAAKQSFRLKNKIHIDSGCAHGNMLTSVMIAGKPFFKSIKMEREAKVTEELPTLFHQEHRVSLQELDDESLRRLAYSAVNGVNFISGTMPPADKDLEAGELESLRKGLSLFAERGVGKVVLQPKYMGSRCTVYLNRDSTLSYAVSRNGYKIKAVDLTRVYSELLGKFGDYMIADGVSVMVLDGELLPWKALGDGLLEKQFKPIEKALETEIAFLRDNGFDEALGRLWSEYDDSGFEQEQSRMQKGALSEKYGASVYQTYKHVRDSRSVHRPIAEHAAAFEVYRKQLELYGGDAEIAFKPFGILKEVLLDGEERRPAGPTSDMYRFLSDDECLVLDLEKESAYEQAEVFFERLTTEEHMEGVVIKPEHPEDSPIPYMKVRNGEYLSIIYGYDYRFPHKYAKLLKGKNVSSKLRTAISEYKLGNEMLDIKLSDIDPGNVRFRDIAANLLFEVAKEKEMDPRL</sequence>
<dbReference type="InterPro" id="IPR050126">
    <property type="entry name" value="Ap4A_hydrolase"/>
</dbReference>
<evidence type="ECO:0000259" key="2">
    <source>
        <dbReference type="Pfam" id="PF16542"/>
    </source>
</evidence>
<dbReference type="Proteomes" id="UP000245202">
    <property type="component" value="Unassembled WGS sequence"/>
</dbReference>
<dbReference type="Gene3D" id="3.60.21.10">
    <property type="match status" value="1"/>
</dbReference>
<dbReference type="RefSeq" id="WP_108994029.1">
    <property type="nucleotide sequence ID" value="NZ_BDQX01000208.1"/>
</dbReference>
<evidence type="ECO:0000313" key="4">
    <source>
        <dbReference type="Proteomes" id="UP000245202"/>
    </source>
</evidence>
<dbReference type="PANTHER" id="PTHR42850:SF4">
    <property type="entry name" value="ZINC-DEPENDENT ENDOPOLYPHOSPHATASE"/>
    <property type="match status" value="1"/>
</dbReference>
<dbReference type="Pfam" id="PF13671">
    <property type="entry name" value="AAA_33"/>
    <property type="match status" value="1"/>
</dbReference>
<protein>
    <submittedName>
        <fullName evidence="3">Metallophosphoesterase</fullName>
    </submittedName>
</protein>
<feature type="domain" description="Calcineurin-like phosphoesterase" evidence="1">
    <location>
        <begin position="212"/>
        <end position="403"/>
    </location>
</feature>
<dbReference type="Gene3D" id="3.40.50.300">
    <property type="entry name" value="P-loop containing nucleotide triphosphate hydrolases"/>
    <property type="match status" value="1"/>
</dbReference>
<dbReference type="InterPro" id="IPR032380">
    <property type="entry name" value="PNKP_ligase_dom"/>
</dbReference>
<keyword evidence="4" id="KW-1185">Reference proteome</keyword>
<evidence type="ECO:0000313" key="3">
    <source>
        <dbReference type="EMBL" id="GBG09260.1"/>
    </source>
</evidence>
<dbReference type="Pfam" id="PF16542">
    <property type="entry name" value="PNKP_ligase"/>
    <property type="match status" value="1"/>
</dbReference>
<name>A0A2R5ERF1_9BACL</name>
<dbReference type="EMBL" id="BDQX01000208">
    <property type="protein sequence ID" value="GBG09260.1"/>
    <property type="molecule type" value="Genomic_DNA"/>
</dbReference>
<organism evidence="3 4">
    <name type="scientific">Paenibacillus agaridevorans</name>
    <dbReference type="NCBI Taxonomy" id="171404"/>
    <lineage>
        <taxon>Bacteria</taxon>
        <taxon>Bacillati</taxon>
        <taxon>Bacillota</taxon>
        <taxon>Bacilli</taxon>
        <taxon>Bacillales</taxon>
        <taxon>Paenibacillaceae</taxon>
        <taxon>Paenibacillus</taxon>
    </lineage>
</organism>
<dbReference type="InterPro" id="IPR027417">
    <property type="entry name" value="P-loop_NTPase"/>
</dbReference>
<dbReference type="InterPro" id="IPR004843">
    <property type="entry name" value="Calcineurin-like_PHP"/>
</dbReference>
<proteinExistence type="predicted"/>
<comment type="caution">
    <text evidence="3">The sequence shown here is derived from an EMBL/GenBank/DDBJ whole genome shotgun (WGS) entry which is preliminary data.</text>
</comment>
<feature type="domain" description="Polynucleotide kinase-phosphatase ligase" evidence="2">
    <location>
        <begin position="485"/>
        <end position="829"/>
    </location>
</feature>
<dbReference type="GO" id="GO:0005737">
    <property type="term" value="C:cytoplasm"/>
    <property type="evidence" value="ECO:0007669"/>
    <property type="project" value="TreeGrafter"/>
</dbReference>
<gene>
    <name evidence="3" type="ORF">PAT3040_03901</name>
</gene>
<dbReference type="SUPFAM" id="SSF56091">
    <property type="entry name" value="DNA ligase/mRNA capping enzyme, catalytic domain"/>
    <property type="match status" value="1"/>
</dbReference>
<dbReference type="InterPro" id="IPR029052">
    <property type="entry name" value="Metallo-depent_PP-like"/>
</dbReference>
<dbReference type="Pfam" id="PF00149">
    <property type="entry name" value="Metallophos"/>
    <property type="match status" value="1"/>
</dbReference>
<accession>A0A2R5ERF1</accession>
<dbReference type="Gene3D" id="3.30.470.30">
    <property type="entry name" value="DNA ligase/mRNA capping enzyme"/>
    <property type="match status" value="2"/>
</dbReference>
<dbReference type="SUPFAM" id="SSF56300">
    <property type="entry name" value="Metallo-dependent phosphatases"/>
    <property type="match status" value="1"/>
</dbReference>
<reference evidence="3 4" key="1">
    <citation type="submission" date="2017-08" db="EMBL/GenBank/DDBJ databases">
        <title>Substantial Increase in Enzyme Production by Combined Drug-Resistance Mutations in Paenibacillus agaridevorans.</title>
        <authorList>
            <person name="Tanaka Y."/>
            <person name="Funane K."/>
            <person name="Hosaka T."/>
            <person name="Shiwa Y."/>
            <person name="Fujita N."/>
            <person name="Miyazaki T."/>
            <person name="Yoshikawa H."/>
            <person name="Murakami K."/>
            <person name="Kasahara K."/>
            <person name="Inaoka T."/>
            <person name="Hiraga Y."/>
            <person name="Ochi K."/>
        </authorList>
    </citation>
    <scope>NUCLEOTIDE SEQUENCE [LARGE SCALE GENOMIC DNA]</scope>
    <source>
        <strain evidence="3 4">T-3040</strain>
    </source>
</reference>
<dbReference type="PANTHER" id="PTHR42850">
    <property type="entry name" value="METALLOPHOSPHOESTERASE"/>
    <property type="match status" value="1"/>
</dbReference>